<dbReference type="EMBL" id="QNRK01000001">
    <property type="protein sequence ID" value="RBP18222.1"/>
    <property type="molecule type" value="Genomic_DNA"/>
</dbReference>
<dbReference type="Pfam" id="PF12146">
    <property type="entry name" value="Hydrolase_4"/>
    <property type="match status" value="1"/>
</dbReference>
<dbReference type="Gene3D" id="3.40.50.1820">
    <property type="entry name" value="alpha/beta hydrolase"/>
    <property type="match status" value="1"/>
</dbReference>
<keyword evidence="2" id="KW-0645">Protease</keyword>
<protein>
    <submittedName>
        <fullName evidence="2">Serine aminopeptidase S33 family</fullName>
    </submittedName>
</protein>
<keyword evidence="3" id="KW-1185">Reference proteome</keyword>
<dbReference type="GO" id="GO:0004177">
    <property type="term" value="F:aminopeptidase activity"/>
    <property type="evidence" value="ECO:0007669"/>
    <property type="project" value="UniProtKB-KW"/>
</dbReference>
<name>A0A366FU70_9HYPH</name>
<dbReference type="InterPro" id="IPR029058">
    <property type="entry name" value="AB_hydrolase_fold"/>
</dbReference>
<gene>
    <name evidence="2" type="ORF">DFR50_101166</name>
</gene>
<dbReference type="SUPFAM" id="SSF53474">
    <property type="entry name" value="alpha/beta-Hydrolases"/>
    <property type="match status" value="1"/>
</dbReference>
<dbReference type="PANTHER" id="PTHR42886:SF29">
    <property type="entry name" value="PUMMELIG, ISOFORM A"/>
    <property type="match status" value="1"/>
</dbReference>
<accession>A0A366FU70</accession>
<organism evidence="2 3">
    <name type="scientific">Roseiarcus fermentans</name>
    <dbReference type="NCBI Taxonomy" id="1473586"/>
    <lineage>
        <taxon>Bacteria</taxon>
        <taxon>Pseudomonadati</taxon>
        <taxon>Pseudomonadota</taxon>
        <taxon>Alphaproteobacteria</taxon>
        <taxon>Hyphomicrobiales</taxon>
        <taxon>Roseiarcaceae</taxon>
        <taxon>Roseiarcus</taxon>
    </lineage>
</organism>
<comment type="caution">
    <text evidence="2">The sequence shown here is derived from an EMBL/GenBank/DDBJ whole genome shotgun (WGS) entry which is preliminary data.</text>
</comment>
<dbReference type="InterPro" id="IPR022742">
    <property type="entry name" value="Hydrolase_4"/>
</dbReference>
<evidence type="ECO:0000313" key="3">
    <source>
        <dbReference type="Proteomes" id="UP000253529"/>
    </source>
</evidence>
<reference evidence="2 3" key="1">
    <citation type="submission" date="2018-06" db="EMBL/GenBank/DDBJ databases">
        <title>Genomic Encyclopedia of Type Strains, Phase IV (KMG-IV): sequencing the most valuable type-strain genomes for metagenomic binning, comparative biology and taxonomic classification.</title>
        <authorList>
            <person name="Goeker M."/>
        </authorList>
    </citation>
    <scope>NUCLEOTIDE SEQUENCE [LARGE SCALE GENOMIC DNA]</scope>
    <source>
        <strain evidence="2 3">DSM 24875</strain>
    </source>
</reference>
<evidence type="ECO:0000259" key="1">
    <source>
        <dbReference type="Pfam" id="PF12146"/>
    </source>
</evidence>
<evidence type="ECO:0000313" key="2">
    <source>
        <dbReference type="EMBL" id="RBP18222.1"/>
    </source>
</evidence>
<dbReference type="OrthoDB" id="9808398at2"/>
<keyword evidence="2" id="KW-0031">Aminopeptidase</keyword>
<dbReference type="PANTHER" id="PTHR42886">
    <property type="entry name" value="RE40534P-RELATED"/>
    <property type="match status" value="1"/>
</dbReference>
<proteinExistence type="predicted"/>
<dbReference type="RefSeq" id="WP_113887286.1">
    <property type="nucleotide sequence ID" value="NZ_QNRK01000001.1"/>
</dbReference>
<sequence>MALLFDLLVILFALAGLAAIGLAALLAAPLKVPPPLGSVLDGALQIDPEGLPELDRFQARDGTWLAYRRYPAPHGAGNRIALLAHGSAGASAQMNAIARGLCNAGIGAVAVDFRGHGASGTRGDAAYAGQHDDDFADLIAELRARDPEAELAFVGHSSGGGYGLRVAAGPLGAAFERFVLLAPYLGHRAPTVRITDAAKGWASANVPRIIAILALARLGIDWPQALPVLAFATGPNSKKFVTDQYTFRLMASYAAPDDWKAAFGKARAPIEVISGADDELMDSAAFARVLSPLGVRVTLIPGVDHMGLCWRQEAIKAIVAALNA</sequence>
<keyword evidence="2" id="KW-0378">Hydrolase</keyword>
<feature type="domain" description="Serine aminopeptidase S33" evidence="1">
    <location>
        <begin position="81"/>
        <end position="306"/>
    </location>
</feature>
<dbReference type="Proteomes" id="UP000253529">
    <property type="component" value="Unassembled WGS sequence"/>
</dbReference>
<dbReference type="AlphaFoldDB" id="A0A366FU70"/>